<organism evidence="1">
    <name type="scientific">Staphylococcus aureus</name>
    <dbReference type="NCBI Taxonomy" id="1280"/>
    <lineage>
        <taxon>Bacteria</taxon>
        <taxon>Bacillati</taxon>
        <taxon>Bacillota</taxon>
        <taxon>Bacilli</taxon>
        <taxon>Bacillales</taxon>
        <taxon>Staphylococcaceae</taxon>
        <taxon>Staphylococcus</taxon>
    </lineage>
</organism>
<accession>A0A641A7A2</accession>
<comment type="caution">
    <text evidence="1">The sequence shown here is derived from an EMBL/GenBank/DDBJ whole genome shotgun (WGS) entry which is preliminary data.</text>
</comment>
<reference evidence="1" key="1">
    <citation type="submission" date="2018-09" db="EMBL/GenBank/DDBJ databases">
        <title>The microbial basis of impaired wound healing: differential roles for pathogens, 'bystanders', and strain-level diversification in clinical outcomes.</title>
        <authorList>
            <person name="Kalan L.R."/>
            <person name="Meisel J.S."/>
            <person name="Loesche M.A."/>
            <person name="Horwinski J."/>
            <person name="Soaita I."/>
            <person name="Chen X."/>
            <person name="Gardner S.E."/>
            <person name="Grice E.A."/>
        </authorList>
    </citation>
    <scope>NUCLEOTIDE SEQUENCE</scope>
    <source>
        <strain evidence="1">LK35</strain>
    </source>
</reference>
<sequence>MDFKNEDKIKVYCNNMFEKLPISLSKNSEFCDILFFIVLSYRCYC</sequence>
<dbReference type="AlphaFoldDB" id="A0A641A7A2"/>
<dbReference type="EMBL" id="RAQZ01000002">
    <property type="protein sequence ID" value="KAA1273480.1"/>
    <property type="molecule type" value="Genomic_DNA"/>
</dbReference>
<dbReference type="RefSeq" id="WP_031893178.1">
    <property type="nucleotide sequence ID" value="NZ_AP015012.1"/>
</dbReference>
<name>A0A641A7A2_STAAU</name>
<gene>
    <name evidence="1" type="ORF">D7S40_04740</name>
</gene>
<evidence type="ECO:0000313" key="1">
    <source>
        <dbReference type="EMBL" id="KAA1273480.1"/>
    </source>
</evidence>
<proteinExistence type="predicted"/>
<protein>
    <submittedName>
        <fullName evidence="1">Uncharacterized protein</fullName>
    </submittedName>
</protein>